<reference evidence="1" key="1">
    <citation type="submission" date="2021-06" db="EMBL/GenBank/DDBJ databases">
        <authorList>
            <person name="Kallberg Y."/>
            <person name="Tangrot J."/>
            <person name="Rosling A."/>
        </authorList>
    </citation>
    <scope>NUCLEOTIDE SEQUENCE</scope>
    <source>
        <strain evidence="1">CL356</strain>
    </source>
</reference>
<organism evidence="1 2">
    <name type="scientific">Acaulospora colombiana</name>
    <dbReference type="NCBI Taxonomy" id="27376"/>
    <lineage>
        <taxon>Eukaryota</taxon>
        <taxon>Fungi</taxon>
        <taxon>Fungi incertae sedis</taxon>
        <taxon>Mucoromycota</taxon>
        <taxon>Glomeromycotina</taxon>
        <taxon>Glomeromycetes</taxon>
        <taxon>Diversisporales</taxon>
        <taxon>Acaulosporaceae</taxon>
        <taxon>Acaulospora</taxon>
    </lineage>
</organism>
<dbReference type="EMBL" id="CAJVPT010023367">
    <property type="protein sequence ID" value="CAG8665019.1"/>
    <property type="molecule type" value="Genomic_DNA"/>
</dbReference>
<evidence type="ECO:0000313" key="2">
    <source>
        <dbReference type="Proteomes" id="UP000789525"/>
    </source>
</evidence>
<sequence length="172" mass="19802">MAQSRIYWPLRLHTSLHGRTNLRSADEFARLTEWKRSINKHESTHQTDNSGYKMDPLGRDPHPLLVRSVGLLAAEASRNNVLLRLAATRGVSNARDHLDIEPLRKPYYWETRRLRSERSLCHRHPPKMTESDLVRWPIFQPFAGDVEGAGLILTSPIASDKLLCHWMTIAHP</sequence>
<protein>
    <submittedName>
        <fullName evidence="1">289_t:CDS:1</fullName>
    </submittedName>
</protein>
<proteinExistence type="predicted"/>
<comment type="caution">
    <text evidence="1">The sequence shown here is derived from an EMBL/GenBank/DDBJ whole genome shotgun (WGS) entry which is preliminary data.</text>
</comment>
<evidence type="ECO:0000313" key="1">
    <source>
        <dbReference type="EMBL" id="CAG8665019.1"/>
    </source>
</evidence>
<name>A0ACA9NLR4_9GLOM</name>
<keyword evidence="2" id="KW-1185">Reference proteome</keyword>
<dbReference type="Proteomes" id="UP000789525">
    <property type="component" value="Unassembled WGS sequence"/>
</dbReference>
<gene>
    <name evidence="1" type="ORF">ACOLOM_LOCUS8728</name>
</gene>
<accession>A0ACA9NLR4</accession>